<dbReference type="Gene3D" id="2.30.42.10">
    <property type="match status" value="1"/>
</dbReference>
<evidence type="ECO:0000313" key="4">
    <source>
        <dbReference type="Proteomes" id="UP000281553"/>
    </source>
</evidence>
<feature type="compositionally biased region" description="Polar residues" evidence="1">
    <location>
        <begin position="1"/>
        <end position="36"/>
    </location>
</feature>
<sequence>MTPTPNAVRSISLQPPMQTSFGGTTVTYGGPSNETSSGRDECTFPMERRYTPQPGGQTTYTETSPDGHFLRTVVLQKGRDGFGFTLNGVPKVALGRNGLHRKGFPGNHYFPTILPGGPAAKAGIKPGDYVIEINGHSVIDACHEDAVQWIHDAGDTLAMRVVTLNNRRADPYEENSESDASSSRSSTLPRSLNGSSSSSTIYDKRSRSHVRLDDRSSRRRGRSMQPTTSDRDKVWTSRPSPATQSKERVFIIQDIDGKVRSLT</sequence>
<accession>A0A3P6V7B8</accession>
<evidence type="ECO:0000259" key="2">
    <source>
        <dbReference type="PROSITE" id="PS50106"/>
    </source>
</evidence>
<protein>
    <recommendedName>
        <fullName evidence="2">PDZ domain-containing protein</fullName>
    </recommendedName>
</protein>
<feature type="region of interest" description="Disordered" evidence="1">
    <location>
        <begin position="1"/>
        <end position="42"/>
    </location>
</feature>
<keyword evidence="4" id="KW-1185">Reference proteome</keyword>
<dbReference type="Pfam" id="PF00595">
    <property type="entry name" value="PDZ"/>
    <property type="match status" value="1"/>
</dbReference>
<dbReference type="GO" id="GO:0030160">
    <property type="term" value="F:synaptic receptor adaptor activity"/>
    <property type="evidence" value="ECO:0007669"/>
    <property type="project" value="TreeGrafter"/>
</dbReference>
<feature type="region of interest" description="Disordered" evidence="1">
    <location>
        <begin position="170"/>
        <end position="248"/>
    </location>
</feature>
<dbReference type="InterPro" id="IPR051569">
    <property type="entry name" value="SHANK"/>
</dbReference>
<dbReference type="Proteomes" id="UP000281553">
    <property type="component" value="Unassembled WGS sequence"/>
</dbReference>
<feature type="compositionally biased region" description="Low complexity" evidence="1">
    <location>
        <begin position="178"/>
        <end position="199"/>
    </location>
</feature>
<dbReference type="EMBL" id="UYRU01044913">
    <property type="protein sequence ID" value="VDK88108.1"/>
    <property type="molecule type" value="Genomic_DNA"/>
</dbReference>
<feature type="compositionally biased region" description="Basic and acidic residues" evidence="1">
    <location>
        <begin position="202"/>
        <end position="216"/>
    </location>
</feature>
<dbReference type="OrthoDB" id="445896at2759"/>
<dbReference type="PANTHER" id="PTHR24135:SF28">
    <property type="entry name" value="LD13733P"/>
    <property type="match status" value="1"/>
</dbReference>
<dbReference type="PANTHER" id="PTHR24135">
    <property type="entry name" value="SH3 AND MULTIPLE ANKYRIN REPEAT DOMAINS PROTEIN"/>
    <property type="match status" value="1"/>
</dbReference>
<dbReference type="InterPro" id="IPR036034">
    <property type="entry name" value="PDZ_sf"/>
</dbReference>
<dbReference type="InterPro" id="IPR001478">
    <property type="entry name" value="PDZ"/>
</dbReference>
<dbReference type="GO" id="GO:0035255">
    <property type="term" value="F:ionotropic glutamate receptor binding"/>
    <property type="evidence" value="ECO:0007669"/>
    <property type="project" value="TreeGrafter"/>
</dbReference>
<organism evidence="3 4">
    <name type="scientific">Dibothriocephalus latus</name>
    <name type="common">Fish tapeworm</name>
    <name type="synonym">Diphyllobothrium latum</name>
    <dbReference type="NCBI Taxonomy" id="60516"/>
    <lineage>
        <taxon>Eukaryota</taxon>
        <taxon>Metazoa</taxon>
        <taxon>Spiralia</taxon>
        <taxon>Lophotrochozoa</taxon>
        <taxon>Platyhelminthes</taxon>
        <taxon>Cestoda</taxon>
        <taxon>Eucestoda</taxon>
        <taxon>Diphyllobothriidea</taxon>
        <taxon>Diphyllobothriidae</taxon>
        <taxon>Dibothriocephalus</taxon>
    </lineage>
</organism>
<dbReference type="AlphaFoldDB" id="A0A3P6V7B8"/>
<evidence type="ECO:0000256" key="1">
    <source>
        <dbReference type="SAM" id="MobiDB-lite"/>
    </source>
</evidence>
<feature type="domain" description="PDZ" evidence="2">
    <location>
        <begin position="72"/>
        <end position="165"/>
    </location>
</feature>
<dbReference type="SMART" id="SM00228">
    <property type="entry name" value="PDZ"/>
    <property type="match status" value="1"/>
</dbReference>
<reference evidence="3 4" key="1">
    <citation type="submission" date="2018-11" db="EMBL/GenBank/DDBJ databases">
        <authorList>
            <consortium name="Pathogen Informatics"/>
        </authorList>
    </citation>
    <scope>NUCLEOTIDE SEQUENCE [LARGE SCALE GENOMIC DNA]</scope>
</reference>
<name>A0A3P6V7B8_DIBLA</name>
<evidence type="ECO:0000313" key="3">
    <source>
        <dbReference type="EMBL" id="VDK88108.1"/>
    </source>
</evidence>
<dbReference type="SUPFAM" id="SSF50156">
    <property type="entry name" value="PDZ domain-like"/>
    <property type="match status" value="1"/>
</dbReference>
<dbReference type="PROSITE" id="PS50106">
    <property type="entry name" value="PDZ"/>
    <property type="match status" value="1"/>
</dbReference>
<gene>
    <name evidence="3" type="ORF">DILT_LOCUS4145</name>
</gene>
<proteinExistence type="predicted"/>